<dbReference type="Gene3D" id="3.40.50.300">
    <property type="entry name" value="P-loop containing nucleotide triphosphate hydrolases"/>
    <property type="match status" value="1"/>
</dbReference>
<evidence type="ECO:0000313" key="6">
    <source>
        <dbReference type="EMBL" id="MBF1351792.1"/>
    </source>
</evidence>
<keyword evidence="3 5" id="KW-0067">ATP-binding</keyword>
<dbReference type="OrthoDB" id="9804819at2"/>
<keyword evidence="2" id="KW-0547">Nucleotide-binding</keyword>
<dbReference type="PANTHER" id="PTHR42711">
    <property type="entry name" value="ABC TRANSPORTER ATP-BINDING PROTEIN"/>
    <property type="match status" value="1"/>
</dbReference>
<dbReference type="KEGG" id="mdv:C5Q96_01340"/>
<dbReference type="InterPro" id="IPR050763">
    <property type="entry name" value="ABC_transporter_ATP-binding"/>
</dbReference>
<dbReference type="GO" id="GO:0005524">
    <property type="term" value="F:ATP binding"/>
    <property type="evidence" value="ECO:0007669"/>
    <property type="project" value="UniProtKB-KW"/>
</dbReference>
<evidence type="ECO:0000256" key="1">
    <source>
        <dbReference type="ARBA" id="ARBA00022448"/>
    </source>
</evidence>
<dbReference type="CDD" id="cd03230">
    <property type="entry name" value="ABC_DR_subfamily_A"/>
    <property type="match status" value="1"/>
</dbReference>
<dbReference type="GO" id="GO:0016887">
    <property type="term" value="F:ATP hydrolysis activity"/>
    <property type="evidence" value="ECO:0007669"/>
    <property type="project" value="InterPro"/>
</dbReference>
<dbReference type="SMART" id="SM00382">
    <property type="entry name" value="AAA"/>
    <property type="match status" value="1"/>
</dbReference>
<dbReference type="AlphaFoldDB" id="A0A2S0L2U6"/>
<protein>
    <submittedName>
        <fullName evidence="5">ABC transporter ATP-binding protein</fullName>
    </submittedName>
</protein>
<dbReference type="Proteomes" id="UP000722050">
    <property type="component" value="Unassembled WGS sequence"/>
</dbReference>
<name>A0A2S0L2U6_9FIRM</name>
<keyword evidence="7" id="KW-1185">Reference proteome</keyword>
<dbReference type="InterPro" id="IPR027417">
    <property type="entry name" value="P-loop_NTPase"/>
</dbReference>
<dbReference type="Pfam" id="PF00005">
    <property type="entry name" value="ABC_tran"/>
    <property type="match status" value="1"/>
</dbReference>
<proteinExistence type="predicted"/>
<dbReference type="EMBL" id="JABZQH010000031">
    <property type="protein sequence ID" value="MBF1351792.1"/>
    <property type="molecule type" value="Genomic_DNA"/>
</dbReference>
<dbReference type="PROSITE" id="PS50893">
    <property type="entry name" value="ABC_TRANSPORTER_2"/>
    <property type="match status" value="1"/>
</dbReference>
<dbReference type="SUPFAM" id="SSF52540">
    <property type="entry name" value="P-loop containing nucleoside triphosphate hydrolases"/>
    <property type="match status" value="1"/>
</dbReference>
<evidence type="ECO:0000313" key="7">
    <source>
        <dbReference type="Proteomes" id="UP000237883"/>
    </source>
</evidence>
<reference evidence="6" key="3">
    <citation type="submission" date="2020-04" db="EMBL/GenBank/DDBJ databases">
        <title>Deep metagenomics examines the oral microbiome during advanced dental caries in children, revealing novel taxa and co-occurrences with host molecules.</title>
        <authorList>
            <person name="Baker J.L."/>
            <person name="Morton J.T."/>
            <person name="Dinis M."/>
            <person name="Alvarez R."/>
            <person name="Tran N.C."/>
            <person name="Knight R."/>
            <person name="Edlund A."/>
        </authorList>
    </citation>
    <scope>NUCLEOTIDE SEQUENCE</scope>
    <source>
        <strain evidence="6">JCVI_24_bin.8</strain>
    </source>
</reference>
<organism evidence="5 7">
    <name type="scientific">Mogibacterium diversum</name>
    <dbReference type="NCBI Taxonomy" id="114527"/>
    <lineage>
        <taxon>Bacteria</taxon>
        <taxon>Bacillati</taxon>
        <taxon>Bacillota</taxon>
        <taxon>Clostridia</taxon>
        <taxon>Peptostreptococcales</taxon>
        <taxon>Anaerovoracaceae</taxon>
        <taxon>Mogibacterium</taxon>
    </lineage>
</organism>
<gene>
    <name evidence="5" type="ORF">C5Q96_01340</name>
    <name evidence="6" type="ORF">HXM71_01550</name>
</gene>
<dbReference type="RefSeq" id="WP_106056501.1">
    <property type="nucleotide sequence ID" value="NZ_CAUUYG010000001.1"/>
</dbReference>
<accession>A0A2S0L2U6</accession>
<dbReference type="InterPro" id="IPR003439">
    <property type="entry name" value="ABC_transporter-like_ATP-bd"/>
</dbReference>
<dbReference type="EMBL" id="CP027228">
    <property type="protein sequence ID" value="AVM47583.1"/>
    <property type="molecule type" value="Genomic_DNA"/>
</dbReference>
<evidence type="ECO:0000256" key="3">
    <source>
        <dbReference type="ARBA" id="ARBA00022840"/>
    </source>
</evidence>
<evidence type="ECO:0000313" key="5">
    <source>
        <dbReference type="EMBL" id="AVM47583.1"/>
    </source>
</evidence>
<dbReference type="GeneID" id="78390894"/>
<dbReference type="InterPro" id="IPR017871">
    <property type="entry name" value="ABC_transporter-like_CS"/>
</dbReference>
<dbReference type="InterPro" id="IPR003593">
    <property type="entry name" value="AAA+_ATPase"/>
</dbReference>
<reference evidence="7" key="2">
    <citation type="submission" date="2018-02" db="EMBL/GenBank/DDBJ databases">
        <authorList>
            <person name="Holder M.E."/>
            <person name="Ajami N.J."/>
            <person name="Petrosino J.F."/>
        </authorList>
    </citation>
    <scope>NUCLEOTIDE SEQUENCE [LARGE SCALE GENOMIC DNA]</scope>
    <source>
        <strain evidence="7">CCUG 47132</strain>
    </source>
</reference>
<reference evidence="5" key="1">
    <citation type="submission" date="2018-02" db="EMBL/GenBank/DDBJ databases">
        <authorList>
            <person name="Cohen D.B."/>
            <person name="Kent A.D."/>
        </authorList>
    </citation>
    <scope>NUCLEOTIDE SEQUENCE [LARGE SCALE GENOMIC DNA]</scope>
    <source>
        <strain evidence="5">CCUG 47132</strain>
    </source>
</reference>
<evidence type="ECO:0000259" key="4">
    <source>
        <dbReference type="PROSITE" id="PS50893"/>
    </source>
</evidence>
<sequence>MFKVKEIEKSFKNKEVLKGVTFEISEGDRVALLGGNGAGKSTLLKIIAGQIVANSGEVDTSLDFQTEISMMPQADILIDDLTVFEIVSLKCKMNKLSDVCIEELLMMVELQEHQKQYVGSLSGGQKRRLSLLLTILNSPKLIFLDEPTTGMDLESVDNFWKLLENKNYTSVIVTHDFNQIDHFFTKVLILKDGIITANESVESIHDSGRTIEQYYREKIEMEG</sequence>
<dbReference type="PROSITE" id="PS00211">
    <property type="entry name" value="ABC_TRANSPORTER_1"/>
    <property type="match status" value="1"/>
</dbReference>
<dbReference type="Proteomes" id="UP000237883">
    <property type="component" value="Chromosome"/>
</dbReference>
<feature type="domain" description="ABC transporter" evidence="4">
    <location>
        <begin position="2"/>
        <end position="217"/>
    </location>
</feature>
<dbReference type="PANTHER" id="PTHR42711:SF17">
    <property type="entry name" value="ABC TRANSPORTER ATP-BINDING PROTEIN"/>
    <property type="match status" value="1"/>
</dbReference>
<evidence type="ECO:0000256" key="2">
    <source>
        <dbReference type="ARBA" id="ARBA00022741"/>
    </source>
</evidence>
<keyword evidence="1" id="KW-0813">Transport</keyword>